<gene>
    <name evidence="3" type="ORF">L596_009260</name>
</gene>
<organism evidence="3 4">
    <name type="scientific">Steinernema carpocapsae</name>
    <name type="common">Entomopathogenic nematode</name>
    <dbReference type="NCBI Taxonomy" id="34508"/>
    <lineage>
        <taxon>Eukaryota</taxon>
        <taxon>Metazoa</taxon>
        <taxon>Ecdysozoa</taxon>
        <taxon>Nematoda</taxon>
        <taxon>Chromadorea</taxon>
        <taxon>Rhabditida</taxon>
        <taxon>Tylenchina</taxon>
        <taxon>Panagrolaimomorpha</taxon>
        <taxon>Strongyloidoidea</taxon>
        <taxon>Steinernematidae</taxon>
        <taxon>Steinernema</taxon>
    </lineage>
</organism>
<reference evidence="3 4" key="1">
    <citation type="journal article" date="2015" name="Genome Biol.">
        <title>Comparative genomics of Steinernema reveals deeply conserved gene regulatory networks.</title>
        <authorList>
            <person name="Dillman A.R."/>
            <person name="Macchietto M."/>
            <person name="Porter C.F."/>
            <person name="Rogers A."/>
            <person name="Williams B."/>
            <person name="Antoshechkin I."/>
            <person name="Lee M.M."/>
            <person name="Goodwin Z."/>
            <person name="Lu X."/>
            <person name="Lewis E.E."/>
            <person name="Goodrich-Blair H."/>
            <person name="Stock S.P."/>
            <person name="Adams B.J."/>
            <person name="Sternberg P.W."/>
            <person name="Mortazavi A."/>
        </authorList>
    </citation>
    <scope>NUCLEOTIDE SEQUENCE [LARGE SCALE GENOMIC DNA]</scope>
    <source>
        <strain evidence="3 4">ALL</strain>
    </source>
</reference>
<comment type="caution">
    <text evidence="3">The sequence shown here is derived from an EMBL/GenBank/DDBJ whole genome shotgun (WGS) entry which is preliminary data.</text>
</comment>
<keyword evidence="2" id="KW-0472">Membrane</keyword>
<feature type="transmembrane region" description="Helical" evidence="2">
    <location>
        <begin position="427"/>
        <end position="449"/>
    </location>
</feature>
<sequence length="478" mass="53283">MKNEKQIIGRPIEAERKRNEEFEERREEQMSPERINRLKLNEGGKKNQEVEESRRTKETEKEQEQERRKGTISTIYYTHMRQLGVVLDGEVLAADHAVSLEPLAPELLGGAVGGVGPLDGDAVVVGVLLAVGEGSQETAISTFSLGSRTPQGGSTPRRFIIRLTRERSDFPTEMVAALLFAAALASALASASASVEADREKEIFAIRINSTKAIPGISYGPTDDERYIELSANPLVFFRFFVHDVPFCSQNEPSPNISVSLVVTYEDVLNPAEEFGFNFRFRKAPKSPLPNSSSWWRTASSVAQEGHFSGFDLSIASQFITVFDFRSRTLFFKDPSNASIHEHIAARPAREGISYTGHLVRLRTSSESGFCHGFYKILKIPEGLKTAKEILANVPKTTASEPRSESPVKRPYSRPKKVEPFEHYGRYYIPFILGLILYGFMAILTCHYVKKTRRSHVASELKALSTKDGIIDSGEGFN</sequence>
<feature type="region of interest" description="Disordered" evidence="1">
    <location>
        <begin position="1"/>
        <end position="69"/>
    </location>
</feature>
<evidence type="ECO:0000256" key="2">
    <source>
        <dbReference type="SAM" id="Phobius"/>
    </source>
</evidence>
<keyword evidence="2" id="KW-0812">Transmembrane</keyword>
<dbReference type="EMBL" id="AZBU02000002">
    <property type="protein sequence ID" value="TKR95037.1"/>
    <property type="molecule type" value="Genomic_DNA"/>
</dbReference>
<evidence type="ECO:0000256" key="1">
    <source>
        <dbReference type="SAM" id="MobiDB-lite"/>
    </source>
</evidence>
<name>A0A4U5PET9_STECR</name>
<protein>
    <submittedName>
        <fullName evidence="3">Uncharacterized protein</fullName>
    </submittedName>
</protein>
<proteinExistence type="predicted"/>
<dbReference type="AlphaFoldDB" id="A0A4U5PET9"/>
<feature type="region of interest" description="Disordered" evidence="1">
    <location>
        <begin position="395"/>
        <end position="414"/>
    </location>
</feature>
<dbReference type="Proteomes" id="UP000298663">
    <property type="component" value="Unassembled WGS sequence"/>
</dbReference>
<dbReference type="OrthoDB" id="10683736at2759"/>
<reference evidence="3 4" key="2">
    <citation type="journal article" date="2019" name="G3 (Bethesda)">
        <title>Hybrid Assembly of the Genome of the Entomopathogenic Nematode Steinernema carpocapsae Identifies the X-Chromosome.</title>
        <authorList>
            <person name="Serra L."/>
            <person name="Macchietto M."/>
            <person name="Macias-Munoz A."/>
            <person name="McGill C.J."/>
            <person name="Rodriguez I.M."/>
            <person name="Rodriguez B."/>
            <person name="Murad R."/>
            <person name="Mortazavi A."/>
        </authorList>
    </citation>
    <scope>NUCLEOTIDE SEQUENCE [LARGE SCALE GENOMIC DNA]</scope>
    <source>
        <strain evidence="3 4">ALL</strain>
    </source>
</reference>
<keyword evidence="2" id="KW-1133">Transmembrane helix</keyword>
<evidence type="ECO:0000313" key="4">
    <source>
        <dbReference type="Proteomes" id="UP000298663"/>
    </source>
</evidence>
<accession>A0A4U5PET9</accession>
<keyword evidence="4" id="KW-1185">Reference proteome</keyword>
<evidence type="ECO:0000313" key="3">
    <source>
        <dbReference type="EMBL" id="TKR95037.1"/>
    </source>
</evidence>